<dbReference type="AlphaFoldDB" id="A0A0E9RDX0"/>
<protein>
    <submittedName>
        <fullName evidence="1">Uncharacterized protein</fullName>
    </submittedName>
</protein>
<proteinExistence type="predicted"/>
<sequence length="41" mass="4722">METAINPHIDRYLLEPQALSLRVEQILMTGLKRELSLLSDI</sequence>
<organism evidence="1">
    <name type="scientific">Anguilla anguilla</name>
    <name type="common">European freshwater eel</name>
    <name type="synonym">Muraena anguilla</name>
    <dbReference type="NCBI Taxonomy" id="7936"/>
    <lineage>
        <taxon>Eukaryota</taxon>
        <taxon>Metazoa</taxon>
        <taxon>Chordata</taxon>
        <taxon>Craniata</taxon>
        <taxon>Vertebrata</taxon>
        <taxon>Euteleostomi</taxon>
        <taxon>Actinopterygii</taxon>
        <taxon>Neopterygii</taxon>
        <taxon>Teleostei</taxon>
        <taxon>Anguilliformes</taxon>
        <taxon>Anguillidae</taxon>
        <taxon>Anguilla</taxon>
    </lineage>
</organism>
<reference evidence="1" key="1">
    <citation type="submission" date="2014-11" db="EMBL/GenBank/DDBJ databases">
        <authorList>
            <person name="Amaro Gonzalez C."/>
        </authorList>
    </citation>
    <scope>NUCLEOTIDE SEQUENCE</scope>
</reference>
<evidence type="ECO:0000313" key="1">
    <source>
        <dbReference type="EMBL" id="JAH27002.1"/>
    </source>
</evidence>
<reference evidence="1" key="2">
    <citation type="journal article" date="2015" name="Fish Shellfish Immunol.">
        <title>Early steps in the European eel (Anguilla anguilla)-Vibrio vulnificus interaction in the gills: Role of the RtxA13 toxin.</title>
        <authorList>
            <person name="Callol A."/>
            <person name="Pajuelo D."/>
            <person name="Ebbesson L."/>
            <person name="Teles M."/>
            <person name="MacKenzie S."/>
            <person name="Amaro C."/>
        </authorList>
    </citation>
    <scope>NUCLEOTIDE SEQUENCE</scope>
</reference>
<dbReference type="EMBL" id="GBXM01081575">
    <property type="protein sequence ID" value="JAH27002.1"/>
    <property type="molecule type" value="Transcribed_RNA"/>
</dbReference>
<accession>A0A0E9RDX0</accession>
<name>A0A0E9RDX0_ANGAN</name>